<accession>A0ACC0JTI8</accession>
<organism evidence="1 2">
    <name type="scientific">Choristoneura fumiferana</name>
    <name type="common">Spruce budworm moth</name>
    <name type="synonym">Archips fumiferana</name>
    <dbReference type="NCBI Taxonomy" id="7141"/>
    <lineage>
        <taxon>Eukaryota</taxon>
        <taxon>Metazoa</taxon>
        <taxon>Ecdysozoa</taxon>
        <taxon>Arthropoda</taxon>
        <taxon>Hexapoda</taxon>
        <taxon>Insecta</taxon>
        <taxon>Pterygota</taxon>
        <taxon>Neoptera</taxon>
        <taxon>Endopterygota</taxon>
        <taxon>Lepidoptera</taxon>
        <taxon>Glossata</taxon>
        <taxon>Ditrysia</taxon>
        <taxon>Tortricoidea</taxon>
        <taxon>Tortricidae</taxon>
        <taxon>Tortricinae</taxon>
        <taxon>Choristoneura</taxon>
    </lineage>
</organism>
<proteinExistence type="predicted"/>
<name>A0ACC0JTI8_CHOFU</name>
<gene>
    <name evidence="1" type="ORF">MSG28_001924</name>
</gene>
<keyword evidence="2" id="KW-1185">Reference proteome</keyword>
<comment type="caution">
    <text evidence="1">The sequence shown here is derived from an EMBL/GenBank/DDBJ whole genome shotgun (WGS) entry which is preliminary data.</text>
</comment>
<dbReference type="Proteomes" id="UP001064048">
    <property type="component" value="Chromosome 3"/>
</dbReference>
<evidence type="ECO:0000313" key="2">
    <source>
        <dbReference type="Proteomes" id="UP001064048"/>
    </source>
</evidence>
<evidence type="ECO:0000313" key="1">
    <source>
        <dbReference type="EMBL" id="KAI8427359.1"/>
    </source>
</evidence>
<sequence>MNGSQVHLLLKEDESYLKHGCKEFRCEQSKFCVSADLTCDGVDHCADGSDENTAALCPGRRYAGGIRFIALVLSLYTHTAYINYDEKSRTIFFFSSSSLAVLNLKEIGGGGGRGAWVMVAAASGALLLLAGSAGACCACRRRAANRRTHLHATDGEHERRRQARLSGDRAAGKLGAPCGPARVQSGAPGPPQGAGAALSAPHKDEWFV</sequence>
<dbReference type="EMBL" id="CM046103">
    <property type="protein sequence ID" value="KAI8427359.1"/>
    <property type="molecule type" value="Genomic_DNA"/>
</dbReference>
<reference evidence="1 2" key="1">
    <citation type="journal article" date="2022" name="Genome Biol. Evol.">
        <title>The Spruce Budworm Genome: Reconstructing the Evolutionary History of Antifreeze Proteins.</title>
        <authorList>
            <person name="Beliveau C."/>
            <person name="Gagne P."/>
            <person name="Picq S."/>
            <person name="Vernygora O."/>
            <person name="Keeling C.I."/>
            <person name="Pinkney K."/>
            <person name="Doucet D."/>
            <person name="Wen F."/>
            <person name="Johnston J.S."/>
            <person name="Maaroufi H."/>
            <person name="Boyle B."/>
            <person name="Laroche J."/>
            <person name="Dewar K."/>
            <person name="Juretic N."/>
            <person name="Blackburn G."/>
            <person name="Nisole A."/>
            <person name="Brunet B."/>
            <person name="Brandao M."/>
            <person name="Lumley L."/>
            <person name="Duan J."/>
            <person name="Quan G."/>
            <person name="Lucarotti C.J."/>
            <person name="Roe A.D."/>
            <person name="Sperling F.A.H."/>
            <person name="Levesque R.C."/>
            <person name="Cusson M."/>
        </authorList>
    </citation>
    <scope>NUCLEOTIDE SEQUENCE [LARGE SCALE GENOMIC DNA]</scope>
    <source>
        <strain evidence="1">Glfc:IPQL:Cfum</strain>
    </source>
</reference>
<protein>
    <submittedName>
        <fullName evidence="1">Uncharacterized protein</fullName>
    </submittedName>
</protein>